<evidence type="ECO:0000259" key="6">
    <source>
        <dbReference type="PROSITE" id="PS50110"/>
    </source>
</evidence>
<dbReference type="GO" id="GO:0032993">
    <property type="term" value="C:protein-DNA complex"/>
    <property type="evidence" value="ECO:0007669"/>
    <property type="project" value="TreeGrafter"/>
</dbReference>
<dbReference type="InterPro" id="IPR016032">
    <property type="entry name" value="Sig_transdc_resp-reg_C-effctor"/>
</dbReference>
<evidence type="ECO:0000256" key="5">
    <source>
        <dbReference type="PROSITE-ProRule" id="PRU01091"/>
    </source>
</evidence>
<evidence type="ECO:0000256" key="4">
    <source>
        <dbReference type="PROSITE-ProRule" id="PRU00169"/>
    </source>
</evidence>
<organism evidence="8 10">
    <name type="scientific">Holdemania massiliensis</name>
    <dbReference type="NCBI Taxonomy" id="1468449"/>
    <lineage>
        <taxon>Bacteria</taxon>
        <taxon>Bacillati</taxon>
        <taxon>Bacillota</taxon>
        <taxon>Erysipelotrichia</taxon>
        <taxon>Erysipelotrichales</taxon>
        <taxon>Erysipelotrichaceae</taxon>
        <taxon>Holdemania</taxon>
    </lineage>
</organism>
<dbReference type="GO" id="GO:0000976">
    <property type="term" value="F:transcription cis-regulatory region binding"/>
    <property type="evidence" value="ECO:0007669"/>
    <property type="project" value="TreeGrafter"/>
</dbReference>
<feature type="domain" description="OmpR/PhoB-type" evidence="7">
    <location>
        <begin position="122"/>
        <end position="219"/>
    </location>
</feature>
<keyword evidence="3" id="KW-0804">Transcription</keyword>
<dbReference type="InterPro" id="IPR001867">
    <property type="entry name" value="OmpR/PhoB-type_DNA-bd"/>
</dbReference>
<dbReference type="SMART" id="SM00448">
    <property type="entry name" value="REC"/>
    <property type="match status" value="1"/>
</dbReference>
<dbReference type="SUPFAM" id="SSF46894">
    <property type="entry name" value="C-terminal effector domain of the bipartite response regulators"/>
    <property type="match status" value="1"/>
</dbReference>
<dbReference type="CDD" id="cd00383">
    <property type="entry name" value="trans_reg_C"/>
    <property type="match status" value="1"/>
</dbReference>
<reference evidence="10 11" key="1">
    <citation type="journal article" date="2019" name="Nat. Med.">
        <title>A library of human gut bacterial isolates paired with longitudinal multiomics data enables mechanistic microbiome research.</title>
        <authorList>
            <person name="Poyet M."/>
            <person name="Groussin M."/>
            <person name="Gibbons S.M."/>
            <person name="Avila-Pacheco J."/>
            <person name="Jiang X."/>
            <person name="Kearney S.M."/>
            <person name="Perrotta A.R."/>
            <person name="Berdy B."/>
            <person name="Zhao S."/>
            <person name="Lieberman T.D."/>
            <person name="Swanson P.K."/>
            <person name="Smith M."/>
            <person name="Roesemann S."/>
            <person name="Alexander J.E."/>
            <person name="Rich S.A."/>
            <person name="Livny J."/>
            <person name="Vlamakis H."/>
            <person name="Clish C."/>
            <person name="Bullock K."/>
            <person name="Deik A."/>
            <person name="Scott J."/>
            <person name="Pierce K.A."/>
            <person name="Xavier R.J."/>
            <person name="Alm E.J."/>
        </authorList>
    </citation>
    <scope>NUCLEOTIDE SEQUENCE [LARGE SCALE GENOMIC DNA]</scope>
    <source>
        <strain evidence="8 10">BIOML-A4</strain>
        <strain evidence="9 11">BIOML-A5</strain>
    </source>
</reference>
<feature type="DNA-binding region" description="OmpR/PhoB-type" evidence="5">
    <location>
        <begin position="122"/>
        <end position="219"/>
    </location>
</feature>
<dbReference type="GO" id="GO:0000156">
    <property type="term" value="F:phosphorelay response regulator activity"/>
    <property type="evidence" value="ECO:0007669"/>
    <property type="project" value="TreeGrafter"/>
</dbReference>
<gene>
    <name evidence="9" type="ORF">GKD88_03525</name>
    <name evidence="8" type="ORF">GKE08_04795</name>
</gene>
<evidence type="ECO:0000259" key="7">
    <source>
        <dbReference type="PROSITE" id="PS51755"/>
    </source>
</evidence>
<comment type="caution">
    <text evidence="8">The sequence shown here is derived from an EMBL/GenBank/DDBJ whole genome shotgun (WGS) entry which is preliminary data.</text>
</comment>
<dbReference type="PANTHER" id="PTHR48111">
    <property type="entry name" value="REGULATOR OF RPOS"/>
    <property type="match status" value="1"/>
</dbReference>
<keyword evidence="1" id="KW-0805">Transcription regulation</keyword>
<dbReference type="AlphaFoldDB" id="A0A6N7S566"/>
<dbReference type="SUPFAM" id="SSF52172">
    <property type="entry name" value="CheY-like"/>
    <property type="match status" value="1"/>
</dbReference>
<dbReference type="GO" id="GO:0005829">
    <property type="term" value="C:cytosol"/>
    <property type="evidence" value="ECO:0007669"/>
    <property type="project" value="TreeGrafter"/>
</dbReference>
<dbReference type="InterPro" id="IPR011006">
    <property type="entry name" value="CheY-like_superfamily"/>
</dbReference>
<dbReference type="Pfam" id="PF00072">
    <property type="entry name" value="Response_reg"/>
    <property type="match status" value="1"/>
</dbReference>
<dbReference type="InterPro" id="IPR036388">
    <property type="entry name" value="WH-like_DNA-bd_sf"/>
</dbReference>
<evidence type="ECO:0000256" key="1">
    <source>
        <dbReference type="ARBA" id="ARBA00023015"/>
    </source>
</evidence>
<dbReference type="Pfam" id="PF00486">
    <property type="entry name" value="Trans_reg_C"/>
    <property type="match status" value="1"/>
</dbReference>
<evidence type="ECO:0000313" key="11">
    <source>
        <dbReference type="Proteomes" id="UP000480929"/>
    </source>
</evidence>
<dbReference type="SMART" id="SM00862">
    <property type="entry name" value="Trans_reg_C"/>
    <property type="match status" value="1"/>
</dbReference>
<dbReference type="PROSITE" id="PS51755">
    <property type="entry name" value="OMPR_PHOB"/>
    <property type="match status" value="1"/>
</dbReference>
<feature type="modified residue" description="4-aspartylphosphate" evidence="4">
    <location>
        <position position="53"/>
    </location>
</feature>
<accession>A0A6N7S566</accession>
<proteinExistence type="predicted"/>
<keyword evidence="11" id="KW-1185">Reference proteome</keyword>
<dbReference type="CDD" id="cd17574">
    <property type="entry name" value="REC_OmpR"/>
    <property type="match status" value="1"/>
</dbReference>
<protein>
    <submittedName>
        <fullName evidence="8">Response regulator</fullName>
    </submittedName>
</protein>
<dbReference type="GO" id="GO:0006355">
    <property type="term" value="P:regulation of DNA-templated transcription"/>
    <property type="evidence" value="ECO:0007669"/>
    <property type="project" value="InterPro"/>
</dbReference>
<dbReference type="Gene3D" id="1.10.10.10">
    <property type="entry name" value="Winged helix-like DNA-binding domain superfamily/Winged helix DNA-binding domain"/>
    <property type="match status" value="1"/>
</dbReference>
<dbReference type="InterPro" id="IPR039420">
    <property type="entry name" value="WalR-like"/>
</dbReference>
<dbReference type="Gene3D" id="6.10.250.690">
    <property type="match status" value="1"/>
</dbReference>
<evidence type="ECO:0000256" key="3">
    <source>
        <dbReference type="ARBA" id="ARBA00023163"/>
    </source>
</evidence>
<dbReference type="EMBL" id="WKPI01000003">
    <property type="protein sequence ID" value="MSC32185.1"/>
    <property type="molecule type" value="Genomic_DNA"/>
</dbReference>
<evidence type="ECO:0000313" key="9">
    <source>
        <dbReference type="EMBL" id="MSC32185.1"/>
    </source>
</evidence>
<dbReference type="InterPro" id="IPR001789">
    <property type="entry name" value="Sig_transdc_resp-reg_receiver"/>
</dbReference>
<keyword evidence="4" id="KW-0597">Phosphoprotein</keyword>
<dbReference type="EMBL" id="WKPJ01000004">
    <property type="protein sequence ID" value="MSA88638.1"/>
    <property type="molecule type" value="Genomic_DNA"/>
</dbReference>
<dbReference type="Gene3D" id="3.40.50.2300">
    <property type="match status" value="1"/>
</dbReference>
<name>A0A6N7S566_9FIRM</name>
<dbReference type="Proteomes" id="UP000433575">
    <property type="component" value="Unassembled WGS sequence"/>
</dbReference>
<dbReference type="PANTHER" id="PTHR48111:SF2">
    <property type="entry name" value="RESPONSE REGULATOR SAER"/>
    <property type="match status" value="1"/>
</dbReference>
<feature type="domain" description="Response regulatory" evidence="6">
    <location>
        <begin position="5"/>
        <end position="117"/>
    </location>
</feature>
<dbReference type="PROSITE" id="PS50110">
    <property type="entry name" value="RESPONSE_REGULATORY"/>
    <property type="match status" value="1"/>
</dbReference>
<dbReference type="OrthoDB" id="9790442at2"/>
<evidence type="ECO:0000313" key="10">
    <source>
        <dbReference type="Proteomes" id="UP000433575"/>
    </source>
</evidence>
<evidence type="ECO:0000313" key="8">
    <source>
        <dbReference type="EMBL" id="MSA88638.1"/>
    </source>
</evidence>
<evidence type="ECO:0000256" key="2">
    <source>
        <dbReference type="ARBA" id="ARBA00023125"/>
    </source>
</evidence>
<keyword evidence="2 5" id="KW-0238">DNA-binding</keyword>
<sequence>MDMARIIAVDDDADLLRLVRIALEKDGHTVIGYTDPAEADEEIWAKADLVLLDIMLPHQSGFELCRNIRSQLDCPILFLSARSEDEMMIEGLGLGADDYLTKPFSLSVLRSRIQAHLQREHRRLWDFACDWQLDPYQQICFKRHPLNLTRSEKEILMALHRQPSRIWTKEQLLALIHGWDRCSEPAAMTEHIKNIRSKCRKWHSDPIETVWGIGYRWKNEDAEKPKP</sequence>
<dbReference type="Proteomes" id="UP000480929">
    <property type="component" value="Unassembled WGS sequence"/>
</dbReference>